<keyword evidence="3" id="KW-0804">Transcription</keyword>
<dbReference type="InterPro" id="IPR025996">
    <property type="entry name" value="MT1864/Rv1816-like_C"/>
</dbReference>
<keyword evidence="1" id="KW-0805">Transcription regulation</keyword>
<dbReference type="InterPro" id="IPR001647">
    <property type="entry name" value="HTH_TetR"/>
</dbReference>
<dbReference type="InterPro" id="IPR036271">
    <property type="entry name" value="Tet_transcr_reg_TetR-rel_C_sf"/>
</dbReference>
<dbReference type="EMBL" id="JBHUOF010000026">
    <property type="protein sequence ID" value="MFD2801315.1"/>
    <property type="molecule type" value="Genomic_DNA"/>
</dbReference>
<organism evidence="6 7">
    <name type="scientific">Prauserella oleivorans</name>
    <dbReference type="NCBI Taxonomy" id="1478153"/>
    <lineage>
        <taxon>Bacteria</taxon>
        <taxon>Bacillati</taxon>
        <taxon>Actinomycetota</taxon>
        <taxon>Actinomycetes</taxon>
        <taxon>Pseudonocardiales</taxon>
        <taxon>Pseudonocardiaceae</taxon>
        <taxon>Prauserella</taxon>
    </lineage>
</organism>
<dbReference type="InterPro" id="IPR050109">
    <property type="entry name" value="HTH-type_TetR-like_transc_reg"/>
</dbReference>
<dbReference type="PANTHER" id="PTHR30055">
    <property type="entry name" value="HTH-TYPE TRANSCRIPTIONAL REGULATOR RUTR"/>
    <property type="match status" value="1"/>
</dbReference>
<dbReference type="PANTHER" id="PTHR30055:SF234">
    <property type="entry name" value="HTH-TYPE TRANSCRIPTIONAL REGULATOR BETI"/>
    <property type="match status" value="1"/>
</dbReference>
<gene>
    <name evidence="6" type="ORF">ACFS2C_18145</name>
</gene>
<dbReference type="Pfam" id="PF13305">
    <property type="entry name" value="TetR_C_33"/>
    <property type="match status" value="1"/>
</dbReference>
<dbReference type="SUPFAM" id="SSF46689">
    <property type="entry name" value="Homeodomain-like"/>
    <property type="match status" value="1"/>
</dbReference>
<keyword evidence="7" id="KW-1185">Reference proteome</keyword>
<dbReference type="Pfam" id="PF00440">
    <property type="entry name" value="TetR_N"/>
    <property type="match status" value="1"/>
</dbReference>
<dbReference type="SUPFAM" id="SSF48498">
    <property type="entry name" value="Tetracyclin repressor-like, C-terminal domain"/>
    <property type="match status" value="1"/>
</dbReference>
<dbReference type="Gene3D" id="1.10.357.10">
    <property type="entry name" value="Tetracycline Repressor, domain 2"/>
    <property type="match status" value="1"/>
</dbReference>
<evidence type="ECO:0000256" key="1">
    <source>
        <dbReference type="ARBA" id="ARBA00023015"/>
    </source>
</evidence>
<evidence type="ECO:0000313" key="7">
    <source>
        <dbReference type="Proteomes" id="UP001597478"/>
    </source>
</evidence>
<name>A0ABW5WCQ4_9PSEU</name>
<evidence type="ECO:0000259" key="5">
    <source>
        <dbReference type="PROSITE" id="PS50977"/>
    </source>
</evidence>
<proteinExistence type="predicted"/>
<evidence type="ECO:0000313" key="6">
    <source>
        <dbReference type="EMBL" id="MFD2801315.1"/>
    </source>
</evidence>
<keyword evidence="2 4" id="KW-0238">DNA-binding</keyword>
<dbReference type="Proteomes" id="UP001597478">
    <property type="component" value="Unassembled WGS sequence"/>
</dbReference>
<evidence type="ECO:0000256" key="2">
    <source>
        <dbReference type="ARBA" id="ARBA00023125"/>
    </source>
</evidence>
<comment type="caution">
    <text evidence="6">The sequence shown here is derived from an EMBL/GenBank/DDBJ whole genome shotgun (WGS) entry which is preliminary data.</text>
</comment>
<evidence type="ECO:0000256" key="3">
    <source>
        <dbReference type="ARBA" id="ARBA00023163"/>
    </source>
</evidence>
<reference evidence="7" key="1">
    <citation type="journal article" date="2019" name="Int. J. Syst. Evol. Microbiol.">
        <title>The Global Catalogue of Microorganisms (GCM) 10K type strain sequencing project: providing services to taxonomists for standard genome sequencing and annotation.</title>
        <authorList>
            <consortium name="The Broad Institute Genomics Platform"/>
            <consortium name="The Broad Institute Genome Sequencing Center for Infectious Disease"/>
            <person name="Wu L."/>
            <person name="Ma J."/>
        </authorList>
    </citation>
    <scope>NUCLEOTIDE SEQUENCE [LARGE SCALE GENOMIC DNA]</scope>
    <source>
        <strain evidence="7">IBRC-M 10906</strain>
    </source>
</reference>
<dbReference type="RefSeq" id="WP_377393843.1">
    <property type="nucleotide sequence ID" value="NZ_JBHSAN010000043.1"/>
</dbReference>
<protein>
    <submittedName>
        <fullName evidence="6">TetR/AcrR family transcriptional regulator</fullName>
    </submittedName>
</protein>
<sequence length="196" mass="21250">MPRPKTHDETLRLRLLHRAGELLATEGVRALSLRRLAADVGTSTTAVYSLFGGKSDLVNALYGEGFRRFAARLRAVRRTGEVVADIVGLCLAYREAALEDPHRYSAMFAAAVPGFEPDDDTRKQAMSALEPLWDVVADGISRGVLVDVPADVIAVSCWGCAHGLVSLELNPTVPQGVDFCRTFEPSVRATASGWLR</sequence>
<dbReference type="PROSITE" id="PS50977">
    <property type="entry name" value="HTH_TETR_2"/>
    <property type="match status" value="1"/>
</dbReference>
<evidence type="ECO:0000256" key="4">
    <source>
        <dbReference type="PROSITE-ProRule" id="PRU00335"/>
    </source>
</evidence>
<feature type="domain" description="HTH tetR-type" evidence="5">
    <location>
        <begin position="9"/>
        <end position="69"/>
    </location>
</feature>
<dbReference type="InterPro" id="IPR009057">
    <property type="entry name" value="Homeodomain-like_sf"/>
</dbReference>
<accession>A0ABW5WCQ4</accession>
<feature type="DNA-binding region" description="H-T-H motif" evidence="4">
    <location>
        <begin position="32"/>
        <end position="51"/>
    </location>
</feature>